<gene>
    <name evidence="1" type="ORF">SAMN05421799_10118</name>
</gene>
<sequence length="513" mass="56273">MIGIAFRFAPGAHPVPFHAPVDSEIEWPPSPWRLLRALAATAVRSRLHVEDASGALPAMLEALSLEPPHYTLPAAQLFPSAGAEGSGALLVLNRPSVMHVCWPHVSLRPDELRCLMQLAAELPGAWSASDWLSCEVVHEAPTRVDAVPMTAMGTGAVESGTPLQGRGERVIWRCPLPSHVWADTRGDDALSDAGGANLLQALIDEGGAWASRAVHGVAYAVRVEHSRASRKSRRPYRLFASRDRINAARYVISPPSRPRITDALDISEVFHQSILSRYDDRQEPAPLIITGHEPNVPGAVSRRGHQHVFVLPEDTDQDGLLDHVLIYAQEPFPEGVIAALARIRTLVTPDWWPGQKRRWRVALEDLWSVPARDAGASPMPEDILVGPARIFVSITPYLHPWHAKQGGAKFGPVEQIRKELRLRGLPEPVAITPLSAAHVAGQLVPAHKFRRLRYGKRQNIPGRWGSFWRLEFSEPVYGPIALGANCHFGMGLFAAEADGADRAYSEAEDAEMT</sequence>
<evidence type="ECO:0000313" key="1">
    <source>
        <dbReference type="EMBL" id="SIS49579.1"/>
    </source>
</evidence>
<name>A0A1N7JJS7_9BACL</name>
<organism evidence="1 2">
    <name type="scientific">Alicyclobacillus vulcanalis</name>
    <dbReference type="NCBI Taxonomy" id="252246"/>
    <lineage>
        <taxon>Bacteria</taxon>
        <taxon>Bacillati</taxon>
        <taxon>Bacillota</taxon>
        <taxon>Bacilli</taxon>
        <taxon>Bacillales</taxon>
        <taxon>Alicyclobacillaceae</taxon>
        <taxon>Alicyclobacillus</taxon>
    </lineage>
</organism>
<proteinExistence type="predicted"/>
<keyword evidence="2" id="KW-1185">Reference proteome</keyword>
<dbReference type="OrthoDB" id="128883at2"/>
<reference evidence="2" key="1">
    <citation type="submission" date="2017-01" db="EMBL/GenBank/DDBJ databases">
        <authorList>
            <person name="Varghese N."/>
            <person name="Submissions S."/>
        </authorList>
    </citation>
    <scope>NUCLEOTIDE SEQUENCE [LARGE SCALE GENOMIC DNA]</scope>
    <source>
        <strain evidence="2">DSM 16176</strain>
    </source>
</reference>
<dbReference type="EMBL" id="FTOO01000001">
    <property type="protein sequence ID" value="SIS49579.1"/>
    <property type="molecule type" value="Genomic_DNA"/>
</dbReference>
<dbReference type="STRING" id="252246.SAMN05421799_10118"/>
<dbReference type="AlphaFoldDB" id="A0A1N7JJS7"/>
<dbReference type="NCBIfam" id="TIGR02165">
    <property type="entry name" value="cas5_6_GSU0054"/>
    <property type="match status" value="1"/>
</dbReference>
<accession>A0A1N7JJS7</accession>
<protein>
    <submittedName>
        <fullName evidence="1">CRISPR-associated protein Csb2</fullName>
    </submittedName>
</protein>
<dbReference type="RefSeq" id="WP_076343881.1">
    <property type="nucleotide sequence ID" value="NZ_FTOO01000001.1"/>
</dbReference>
<dbReference type="Proteomes" id="UP000186156">
    <property type="component" value="Unassembled WGS sequence"/>
</dbReference>
<dbReference type="InterPro" id="IPR019089">
    <property type="entry name" value="Cas_GSU0054"/>
</dbReference>
<evidence type="ECO:0000313" key="2">
    <source>
        <dbReference type="Proteomes" id="UP000186156"/>
    </source>
</evidence>